<dbReference type="EMBL" id="JAGMUV010000001">
    <property type="protein sequence ID" value="KAH7177031.1"/>
    <property type="molecule type" value="Genomic_DNA"/>
</dbReference>
<reference evidence="2" key="1">
    <citation type="journal article" date="2021" name="Nat. Commun.">
        <title>Genetic determinants of endophytism in the Arabidopsis root mycobiome.</title>
        <authorList>
            <person name="Mesny F."/>
            <person name="Miyauchi S."/>
            <person name="Thiergart T."/>
            <person name="Pickel B."/>
            <person name="Atanasova L."/>
            <person name="Karlsson M."/>
            <person name="Huettel B."/>
            <person name="Barry K.W."/>
            <person name="Haridas S."/>
            <person name="Chen C."/>
            <person name="Bauer D."/>
            <person name="Andreopoulos W."/>
            <person name="Pangilinan J."/>
            <person name="LaButti K."/>
            <person name="Riley R."/>
            <person name="Lipzen A."/>
            <person name="Clum A."/>
            <person name="Drula E."/>
            <person name="Henrissat B."/>
            <person name="Kohler A."/>
            <person name="Grigoriev I.V."/>
            <person name="Martin F.M."/>
            <person name="Hacquard S."/>
        </authorList>
    </citation>
    <scope>NUCLEOTIDE SEQUENCE</scope>
    <source>
        <strain evidence="2">MPI-CAGE-AT-0147</strain>
    </source>
</reference>
<keyword evidence="1" id="KW-0732">Signal</keyword>
<dbReference type="OrthoDB" id="4831122at2759"/>
<gene>
    <name evidence="2" type="ORF">EDB81DRAFT_898652</name>
</gene>
<protein>
    <submittedName>
        <fullName evidence="2">Uncharacterized protein</fullName>
    </submittedName>
</protein>
<evidence type="ECO:0000313" key="3">
    <source>
        <dbReference type="Proteomes" id="UP000738349"/>
    </source>
</evidence>
<name>A0A9P9FVY1_9HYPO</name>
<organism evidence="2 3">
    <name type="scientific">Dactylonectria macrodidyma</name>
    <dbReference type="NCBI Taxonomy" id="307937"/>
    <lineage>
        <taxon>Eukaryota</taxon>
        <taxon>Fungi</taxon>
        <taxon>Dikarya</taxon>
        <taxon>Ascomycota</taxon>
        <taxon>Pezizomycotina</taxon>
        <taxon>Sordariomycetes</taxon>
        <taxon>Hypocreomycetidae</taxon>
        <taxon>Hypocreales</taxon>
        <taxon>Nectriaceae</taxon>
        <taxon>Dactylonectria</taxon>
    </lineage>
</organism>
<sequence length="237" mass="25337">MLFITLATFLGFASSAIAAPAPTTLSQDDIIVLKSDGTSQVMKAADFDRLELEAREASTTSLRPKGLGAPKLGRRGCEESTEFQVLSDTKFLNWDMAISPVISSLGGKSATVAVTDGYTLSNTLTVSESFDLTVVKDFFSASLSVSYAESWTTQQSQTLTFTVPDDQYGVIVSQPYVRRVTGNVISGCTDSPTTAEFTSDTYTSQSYGDLSWVTGVIRLCSSASYPIPYCIGTGSHT</sequence>
<dbReference type="Proteomes" id="UP000738349">
    <property type="component" value="Unassembled WGS sequence"/>
</dbReference>
<evidence type="ECO:0000256" key="1">
    <source>
        <dbReference type="SAM" id="SignalP"/>
    </source>
</evidence>
<dbReference type="AlphaFoldDB" id="A0A9P9FVY1"/>
<comment type="caution">
    <text evidence="2">The sequence shown here is derived from an EMBL/GenBank/DDBJ whole genome shotgun (WGS) entry which is preliminary data.</text>
</comment>
<feature type="signal peptide" evidence="1">
    <location>
        <begin position="1"/>
        <end position="18"/>
    </location>
</feature>
<proteinExistence type="predicted"/>
<feature type="chain" id="PRO_5040393192" evidence="1">
    <location>
        <begin position="19"/>
        <end position="237"/>
    </location>
</feature>
<accession>A0A9P9FVY1</accession>
<evidence type="ECO:0000313" key="2">
    <source>
        <dbReference type="EMBL" id="KAH7177031.1"/>
    </source>
</evidence>
<keyword evidence="3" id="KW-1185">Reference proteome</keyword>